<keyword evidence="5" id="KW-1185">Reference proteome</keyword>
<evidence type="ECO:0000256" key="3">
    <source>
        <dbReference type="SAM" id="MobiDB-lite"/>
    </source>
</evidence>
<dbReference type="SUPFAM" id="SSF48403">
    <property type="entry name" value="Ankyrin repeat"/>
    <property type="match status" value="1"/>
</dbReference>
<dbReference type="PANTHER" id="PTHR24189">
    <property type="entry name" value="MYOTROPHIN"/>
    <property type="match status" value="1"/>
</dbReference>
<dbReference type="AlphaFoldDB" id="A0A8H8QY42"/>
<feature type="region of interest" description="Disordered" evidence="3">
    <location>
        <begin position="1"/>
        <end position="41"/>
    </location>
</feature>
<dbReference type="Pfam" id="PF00023">
    <property type="entry name" value="Ank"/>
    <property type="match status" value="1"/>
</dbReference>
<feature type="compositionally biased region" description="Low complexity" evidence="3">
    <location>
        <begin position="24"/>
        <end position="35"/>
    </location>
</feature>
<accession>A0A8H8QY42</accession>
<keyword evidence="1" id="KW-0677">Repeat</keyword>
<evidence type="ECO:0000256" key="1">
    <source>
        <dbReference type="ARBA" id="ARBA00022737"/>
    </source>
</evidence>
<dbReference type="InterPro" id="IPR002110">
    <property type="entry name" value="Ankyrin_rpt"/>
</dbReference>
<dbReference type="GeneID" id="41988278"/>
<gene>
    <name evidence="4" type="primary">ANKHD1</name>
    <name evidence="4" type="ORF">LHYA1_G008080</name>
</gene>
<sequence>MGSAYHDLPQQPASPRDRSGSGSGSSYSSRSSSASFEAAGQQGLDSEGEALAYSRSQDSLHNSLLDALCAGNLDITRHLLSTGAPILRNTPTRILSAPPAQQIPLFELFTQYGWTPNTPGFYGTVLLPKVVTNLPLLQWFLEHGADPNLGKQRNNRDRMGTSDTDSCAALATAAATGSLEAVRLLLDAGAQVQNGAPLHSAAGACPPGTPAGAQLNAGVISSKVFDTSRIPVMALLVEHGADVNQAEDSHYVLAQYPIVYATMAGAVERVKWLLAHGADPEAKGGFGSAIEYAKWRGSTEMKRVLGIPVDTL</sequence>
<dbReference type="SMART" id="SM00248">
    <property type="entry name" value="ANK"/>
    <property type="match status" value="3"/>
</dbReference>
<dbReference type="RefSeq" id="XP_031002668.1">
    <property type="nucleotide sequence ID" value="XM_031153001.1"/>
</dbReference>
<keyword evidence="2" id="KW-0040">ANK repeat</keyword>
<organism evidence="4 5">
    <name type="scientific">Lachnellula hyalina</name>
    <dbReference type="NCBI Taxonomy" id="1316788"/>
    <lineage>
        <taxon>Eukaryota</taxon>
        <taxon>Fungi</taxon>
        <taxon>Dikarya</taxon>
        <taxon>Ascomycota</taxon>
        <taxon>Pezizomycotina</taxon>
        <taxon>Leotiomycetes</taxon>
        <taxon>Helotiales</taxon>
        <taxon>Lachnaceae</taxon>
        <taxon>Lachnellula</taxon>
    </lineage>
</organism>
<dbReference type="InterPro" id="IPR050745">
    <property type="entry name" value="Multifunctional_regulatory"/>
</dbReference>
<evidence type="ECO:0000256" key="2">
    <source>
        <dbReference type="ARBA" id="ARBA00023043"/>
    </source>
</evidence>
<evidence type="ECO:0000313" key="4">
    <source>
        <dbReference type="EMBL" id="TVY23880.1"/>
    </source>
</evidence>
<dbReference type="Proteomes" id="UP000431533">
    <property type="component" value="Unassembled WGS sequence"/>
</dbReference>
<dbReference type="EMBL" id="QGMH01000157">
    <property type="protein sequence ID" value="TVY23880.1"/>
    <property type="molecule type" value="Genomic_DNA"/>
</dbReference>
<reference evidence="4 5" key="1">
    <citation type="submission" date="2018-05" db="EMBL/GenBank/DDBJ databases">
        <title>Genome sequencing and assembly of the regulated plant pathogen Lachnellula willkommii and related sister species for the development of diagnostic species identification markers.</title>
        <authorList>
            <person name="Giroux E."/>
            <person name="Bilodeau G."/>
        </authorList>
    </citation>
    <scope>NUCLEOTIDE SEQUENCE [LARGE SCALE GENOMIC DNA]</scope>
    <source>
        <strain evidence="4 5">CBS 185.66</strain>
    </source>
</reference>
<protein>
    <submittedName>
        <fullName evidence="4">Ankyrin repeat and KH domain-containing protein</fullName>
    </submittedName>
</protein>
<dbReference type="InterPro" id="IPR036770">
    <property type="entry name" value="Ankyrin_rpt-contain_sf"/>
</dbReference>
<name>A0A8H8QY42_9HELO</name>
<comment type="caution">
    <text evidence="4">The sequence shown here is derived from an EMBL/GenBank/DDBJ whole genome shotgun (WGS) entry which is preliminary data.</text>
</comment>
<dbReference type="Gene3D" id="1.25.40.20">
    <property type="entry name" value="Ankyrin repeat-containing domain"/>
    <property type="match status" value="1"/>
</dbReference>
<dbReference type="OrthoDB" id="194358at2759"/>
<dbReference type="PANTHER" id="PTHR24189:SF50">
    <property type="entry name" value="ANKYRIN REPEAT AND SOCS BOX PROTEIN 2"/>
    <property type="match status" value="1"/>
</dbReference>
<evidence type="ECO:0000313" key="5">
    <source>
        <dbReference type="Proteomes" id="UP000431533"/>
    </source>
</evidence>
<proteinExistence type="predicted"/>